<dbReference type="EMBL" id="JACEGQ020000006">
    <property type="protein sequence ID" value="KAH8504589.1"/>
    <property type="molecule type" value="Genomic_DNA"/>
</dbReference>
<gene>
    <name evidence="11" type="ORF">H0E87_012001</name>
</gene>
<dbReference type="FunFam" id="1.25.40.20:FF:000600">
    <property type="entry name" value="Uncharacterized protein"/>
    <property type="match status" value="1"/>
</dbReference>
<dbReference type="SUPFAM" id="SSF48403">
    <property type="entry name" value="Ankyrin repeat"/>
    <property type="match status" value="1"/>
</dbReference>
<keyword evidence="3" id="KW-0677">Repeat</keyword>
<evidence type="ECO:0000256" key="8">
    <source>
        <dbReference type="SAM" id="MobiDB-lite"/>
    </source>
</evidence>
<keyword evidence="12" id="KW-1185">Reference proteome</keyword>
<proteinExistence type="predicted"/>
<keyword evidence="2 9" id="KW-0812">Transmembrane</keyword>
<feature type="repeat" description="ANK" evidence="7">
    <location>
        <begin position="145"/>
        <end position="171"/>
    </location>
</feature>
<evidence type="ECO:0000256" key="3">
    <source>
        <dbReference type="ARBA" id="ARBA00022737"/>
    </source>
</evidence>
<evidence type="ECO:0000313" key="11">
    <source>
        <dbReference type="EMBL" id="KAH8504589.1"/>
    </source>
</evidence>
<dbReference type="SMART" id="SM00248">
    <property type="entry name" value="ANK"/>
    <property type="match status" value="5"/>
</dbReference>
<feature type="region of interest" description="Disordered" evidence="8">
    <location>
        <begin position="342"/>
        <end position="361"/>
    </location>
</feature>
<feature type="transmembrane region" description="Helical" evidence="9">
    <location>
        <begin position="407"/>
        <end position="427"/>
    </location>
</feature>
<comment type="subcellular location">
    <subcellularLocation>
        <location evidence="1">Membrane</location>
        <topology evidence="1">Multi-pass membrane protein</topology>
    </subcellularLocation>
</comment>
<evidence type="ECO:0000256" key="5">
    <source>
        <dbReference type="ARBA" id="ARBA00023043"/>
    </source>
</evidence>
<dbReference type="GO" id="GO:0005886">
    <property type="term" value="C:plasma membrane"/>
    <property type="evidence" value="ECO:0007669"/>
    <property type="project" value="TreeGrafter"/>
</dbReference>
<dbReference type="Pfam" id="PF13962">
    <property type="entry name" value="PGG"/>
    <property type="match status" value="1"/>
</dbReference>
<comment type="caution">
    <text evidence="11">The sequence shown here is derived from an EMBL/GenBank/DDBJ whole genome shotgun (WGS) entry which is preliminary data.</text>
</comment>
<feature type="transmembrane region" description="Helical" evidence="9">
    <location>
        <begin position="321"/>
        <end position="339"/>
    </location>
</feature>
<dbReference type="PROSITE" id="PS50088">
    <property type="entry name" value="ANK_REPEAT"/>
    <property type="match status" value="2"/>
</dbReference>
<feature type="compositionally biased region" description="Polar residues" evidence="8">
    <location>
        <begin position="342"/>
        <end position="358"/>
    </location>
</feature>
<dbReference type="Gene3D" id="1.25.40.20">
    <property type="entry name" value="Ankyrin repeat-containing domain"/>
    <property type="match status" value="1"/>
</dbReference>
<keyword evidence="5 7" id="KW-0040">ANK repeat</keyword>
<dbReference type="Pfam" id="PF12796">
    <property type="entry name" value="Ank_2"/>
    <property type="match status" value="2"/>
</dbReference>
<evidence type="ECO:0000256" key="9">
    <source>
        <dbReference type="SAM" id="Phobius"/>
    </source>
</evidence>
<dbReference type="PANTHER" id="PTHR24186">
    <property type="entry name" value="PROTEIN PHOSPHATASE 1 REGULATORY SUBUNIT"/>
    <property type="match status" value="1"/>
</dbReference>
<keyword evidence="4 9" id="KW-1133">Transmembrane helix</keyword>
<evidence type="ECO:0000256" key="4">
    <source>
        <dbReference type="ARBA" id="ARBA00022989"/>
    </source>
</evidence>
<evidence type="ECO:0000256" key="2">
    <source>
        <dbReference type="ARBA" id="ARBA00022692"/>
    </source>
</evidence>
<feature type="repeat" description="ANK" evidence="7">
    <location>
        <begin position="111"/>
        <end position="143"/>
    </location>
</feature>
<reference evidence="11" key="1">
    <citation type="journal article" date="2021" name="J. Hered.">
        <title>Genome Assembly of Salicaceae Populus deltoides (Eastern Cottonwood) I-69 Based on Nanopore Sequencing and Hi-C Technologies.</title>
        <authorList>
            <person name="Bai S."/>
            <person name="Wu H."/>
            <person name="Zhang J."/>
            <person name="Pan Z."/>
            <person name="Zhao W."/>
            <person name="Li Z."/>
            <person name="Tong C."/>
        </authorList>
    </citation>
    <scope>NUCLEOTIDE SEQUENCE</scope>
    <source>
        <tissue evidence="11">Leaf</tissue>
    </source>
</reference>
<dbReference type="Proteomes" id="UP000807159">
    <property type="component" value="Chromosome 6"/>
</dbReference>
<dbReference type="AlphaFoldDB" id="A0A8T2YHY1"/>
<evidence type="ECO:0000313" key="12">
    <source>
        <dbReference type="Proteomes" id="UP000807159"/>
    </source>
</evidence>
<dbReference type="Pfam" id="PF00023">
    <property type="entry name" value="Ank"/>
    <property type="match status" value="1"/>
</dbReference>
<dbReference type="PROSITE" id="PS50297">
    <property type="entry name" value="ANK_REP_REGION"/>
    <property type="match status" value="2"/>
</dbReference>
<name>A0A8T2YHY1_POPDE</name>
<organism evidence="11 12">
    <name type="scientific">Populus deltoides</name>
    <name type="common">Eastern poplar</name>
    <name type="synonym">Eastern cottonwood</name>
    <dbReference type="NCBI Taxonomy" id="3696"/>
    <lineage>
        <taxon>Eukaryota</taxon>
        <taxon>Viridiplantae</taxon>
        <taxon>Streptophyta</taxon>
        <taxon>Embryophyta</taxon>
        <taxon>Tracheophyta</taxon>
        <taxon>Spermatophyta</taxon>
        <taxon>Magnoliopsida</taxon>
        <taxon>eudicotyledons</taxon>
        <taxon>Gunneridae</taxon>
        <taxon>Pentapetalae</taxon>
        <taxon>rosids</taxon>
        <taxon>fabids</taxon>
        <taxon>Malpighiales</taxon>
        <taxon>Salicaceae</taxon>
        <taxon>Saliceae</taxon>
        <taxon>Populus</taxon>
    </lineage>
</organism>
<dbReference type="PANTHER" id="PTHR24186:SF37">
    <property type="entry name" value="PGG DOMAIN-CONTAINING PROTEIN"/>
    <property type="match status" value="1"/>
</dbReference>
<evidence type="ECO:0000259" key="10">
    <source>
        <dbReference type="Pfam" id="PF13962"/>
    </source>
</evidence>
<dbReference type="InterPro" id="IPR026961">
    <property type="entry name" value="PGG_dom"/>
</dbReference>
<feature type="transmembrane region" description="Helical" evidence="9">
    <location>
        <begin position="447"/>
        <end position="465"/>
    </location>
</feature>
<protein>
    <recommendedName>
        <fullName evidence="10">PGG domain-containing protein</fullName>
    </recommendedName>
</protein>
<sequence>MTGWKFCVHALRKAQGLFDKSRPLRQMVRVKIEWTMERMEEVQRKLLEAAVEGNVTSLLILLQEDKLVLDRCAVTCPAETPLHIAAMLGHLEFTREILCRKPDLVKELDLHRSSPLHFASANGHLEVVKVLLLVDADLCLVKDRNGWNPLHVAVIKGRIDVLKELVQAKPDAIRTRGQRGETILHLCVKHYQLEALKFLVGITIADTEFVNSEDDDGFTILHQAVADREIEVINYLISESPIQVNALNANGFTALDIVLAQGRRNIKDIDIQNTLREGRAISSKDMPSTMHGLDAIRPNNSTTLNERNCWRKKNWLEERRNALMVVASLIATMAFQAGINPPNGNWQEDRQQSPSQSHEAGRSIMADKMPDDFAFFVGYNTTSFLASISVIILLISGLPFKWRIFTWILMIIMWIAVVATIWTYYISISCLSSRRGESTTAKAGAAVVFYGVMSIVLIGHSIRLIRKIVTFARRSRARRFSRSTTITHANI</sequence>
<evidence type="ECO:0000256" key="1">
    <source>
        <dbReference type="ARBA" id="ARBA00004141"/>
    </source>
</evidence>
<feature type="domain" description="PGG" evidence="10">
    <location>
        <begin position="314"/>
        <end position="430"/>
    </location>
</feature>
<keyword evidence="6 9" id="KW-0472">Membrane</keyword>
<dbReference type="InterPro" id="IPR002110">
    <property type="entry name" value="Ankyrin_rpt"/>
</dbReference>
<evidence type="ECO:0000256" key="6">
    <source>
        <dbReference type="ARBA" id="ARBA00023136"/>
    </source>
</evidence>
<accession>A0A8T2YHY1</accession>
<feature type="transmembrane region" description="Helical" evidence="9">
    <location>
        <begin position="373"/>
        <end position="395"/>
    </location>
</feature>
<dbReference type="InterPro" id="IPR036770">
    <property type="entry name" value="Ankyrin_rpt-contain_sf"/>
</dbReference>
<evidence type="ECO:0000256" key="7">
    <source>
        <dbReference type="PROSITE-ProRule" id="PRU00023"/>
    </source>
</evidence>